<dbReference type="SUPFAM" id="SSF52540">
    <property type="entry name" value="P-loop containing nucleoside triphosphate hydrolases"/>
    <property type="match status" value="1"/>
</dbReference>
<accession>A0A146M7P7</accession>
<sequence>MEATSQAHIKSILSKSQFKGCKSAEEQIESCLNELNNMAQETKKIIEALKFSSYVTIVFDFESDDLKSLASSDSLGWYDDTVKELLLGAKDIFSNRDKFLGVFAHELAHWCIQLVFKNNGNPYYRSDPKKVKALEFKTIVKAVHSDICNRPQHVFHPIIRSCFVDYTANQWDRELIVRVPHLVAQYGAVKAEEILSRHESTKSLLEFYRSHLLSEIDQFIEEGYLEGGRNSIYRLNEKLFLLKKYLEYDLGFCSDFEDEDIRLRESNSNLVYVSSHPFLTCLKIVRTLNCDEPNNKFYSTNLFCFFKGFAEEFQTISNLFLRPCCQTLFVLCTGVKSGDLSNYKDWLEDIFQFSSIPGKRVILFTESELLTQTETLLLNSEFIDLSNRKLNIRDLDEPSQKRILQFPITFLGKQVELRDLISSDELESVDGDLIDTLLNQEQITVGSEVNGVGSRLPGFVTFYENLSVERAMDFVDECTSKTPRDFVIVVGEPENYPEKMKRKLCELFKVRSITELYVSTADLVPITETSGLIERRTLLVHSQSDYEYPHIIDLLGNCKYLGCYIVNIQPDETIYSDVLYDPTLEFERKLQLKDQFKFINDGINKFEFIDILLKGDNRVLVLSDEPGSGKSHFLNHTRAILNNTGHHVMKFALRECASFIDKHKIEPDLKVEDALRFLYTFLGQIDKFGKKLFSSKIKNSPESPVILLMDGFDEIGSSDSNDSSQNKEKIANLIRCLAQYTSVRAVVTTRPDSETYLRNIFPRIYMFKSLQSRERVDYILTYCKKRLRLLKNSNPIQPFFSIPDELKTEAFSNNPLHIAMMSEMFFEMMRNELFESPLLGNPLKIANPSLETLYSEFINMRYKIYFREKKNSMVDNRTKENCNSAFQKLALFSLYGNEEFTKECFSNDSMFQHDSDGRIALNADKVREYYDIGMITYLSESSIEFIHRTFAEYFVGDLFISWLHDKKLSETSIVAIVTKMSIKYHRSYPPNFLPEGIEYLCRFINLKICLEQFSGDILEAHHRTMARLGVNITIKALSSYLACGYYNIANHIMKCWIKVGKFHELLLPTKHAVGENVMLSSQKQILSLFFSKEELPGWNEGDFPGCMRCFCVIHEHGVQENPRVIFNTQLHSIGEWYSICLGLLMNGNVGVLESLIQVMVANQLIRSDNKVGKLMHLAVHSGNKSVVEWMEKMGGDIFSKTDRGTSTVLYAFRMRKYEMAEWLQERGVKIRNSANNQGSDVINEACVSVYLSEQLISRLFDLGFIKNRISMEEVDGNGNSLSLAMGEPWGHEDTLELLLALAKLGSDVRFCSAGGVDALHCVAAAGNDSEIMEWLKRQGLDDEHQSGDKKSALHVTLFLDFLFKPAPESLNGSNPLTPDSTDEALCANFLCDGHLNAIPKGNGLIIGWVTQVNIALREAQNSDHHPKFNDKYHDIELDGIHTINSDDVQLIYSKYKNSVLRLINIMATSEEASKIGVLTVCGEVRYR</sequence>
<dbReference type="PANTHER" id="PTHR46844">
    <property type="entry name" value="SLR5058 PROTEIN"/>
    <property type="match status" value="1"/>
</dbReference>
<dbReference type="InterPro" id="IPR027417">
    <property type="entry name" value="P-loop_NTPase"/>
</dbReference>
<dbReference type="PANTHER" id="PTHR46844:SF1">
    <property type="entry name" value="SLR5058 PROTEIN"/>
    <property type="match status" value="1"/>
</dbReference>
<proteinExistence type="predicted"/>
<dbReference type="EMBL" id="GDHC01003832">
    <property type="protein sequence ID" value="JAQ14797.1"/>
    <property type="molecule type" value="Transcribed_RNA"/>
</dbReference>
<evidence type="ECO:0000313" key="1">
    <source>
        <dbReference type="EMBL" id="JAQ14797.1"/>
    </source>
</evidence>
<gene>
    <name evidence="1" type="primary">RF_0381_2</name>
    <name evidence="1" type="ORF">g.90906</name>
</gene>
<protein>
    <submittedName>
        <fullName evidence="1">Putative ankyrin repeat protein RF_0381</fullName>
    </submittedName>
</protein>
<reference evidence="1" key="1">
    <citation type="journal article" date="2016" name="Gigascience">
        <title>De novo construction of an expanded transcriptome assembly for the western tarnished plant bug, Lygus hesperus.</title>
        <authorList>
            <person name="Tassone E.E."/>
            <person name="Geib S.M."/>
            <person name="Hall B."/>
            <person name="Fabrick J.A."/>
            <person name="Brent C.S."/>
            <person name="Hull J.J."/>
        </authorList>
    </citation>
    <scope>NUCLEOTIDE SEQUENCE</scope>
</reference>
<organism evidence="1">
    <name type="scientific">Lygus hesperus</name>
    <name type="common">Western plant bug</name>
    <dbReference type="NCBI Taxonomy" id="30085"/>
    <lineage>
        <taxon>Eukaryota</taxon>
        <taxon>Metazoa</taxon>
        <taxon>Ecdysozoa</taxon>
        <taxon>Arthropoda</taxon>
        <taxon>Hexapoda</taxon>
        <taxon>Insecta</taxon>
        <taxon>Pterygota</taxon>
        <taxon>Neoptera</taxon>
        <taxon>Paraneoptera</taxon>
        <taxon>Hemiptera</taxon>
        <taxon>Heteroptera</taxon>
        <taxon>Panheteroptera</taxon>
        <taxon>Cimicomorpha</taxon>
        <taxon>Miridae</taxon>
        <taxon>Mirini</taxon>
        <taxon>Lygus</taxon>
    </lineage>
</organism>
<dbReference type="InterPro" id="IPR036770">
    <property type="entry name" value="Ankyrin_rpt-contain_sf"/>
</dbReference>
<name>A0A146M7P7_LYGHE</name>
<dbReference type="SUPFAM" id="SSF48403">
    <property type="entry name" value="Ankyrin repeat"/>
    <property type="match status" value="1"/>
</dbReference>
<dbReference type="Gene3D" id="1.25.40.20">
    <property type="entry name" value="Ankyrin repeat-containing domain"/>
    <property type="match status" value="1"/>
</dbReference>
<dbReference type="Gene3D" id="3.40.50.300">
    <property type="entry name" value="P-loop containing nucleotide triphosphate hydrolases"/>
    <property type="match status" value="1"/>
</dbReference>